<evidence type="ECO:0000256" key="3">
    <source>
        <dbReference type="ARBA" id="ARBA00023163"/>
    </source>
</evidence>
<dbReference type="GO" id="GO:0043565">
    <property type="term" value="F:sequence-specific DNA binding"/>
    <property type="evidence" value="ECO:0007669"/>
    <property type="project" value="InterPro"/>
</dbReference>
<dbReference type="PANTHER" id="PTHR43280">
    <property type="entry name" value="ARAC-FAMILY TRANSCRIPTIONAL REGULATOR"/>
    <property type="match status" value="1"/>
</dbReference>
<dbReference type="PANTHER" id="PTHR43280:SF34">
    <property type="entry name" value="ARAC-FAMILY TRANSCRIPTIONAL REGULATOR"/>
    <property type="match status" value="1"/>
</dbReference>
<gene>
    <name evidence="5" type="ORF">B2K_10320</name>
</gene>
<reference evidence="5 6" key="1">
    <citation type="submission" date="2013-06" db="EMBL/GenBank/DDBJ databases">
        <title>Complete genome sequence of Paenibacillus mucilaginosus K02.</title>
        <authorList>
            <person name="Xiao B."/>
            <person name="Sun L."/>
            <person name="Xiao L."/>
            <person name="Lian B."/>
        </authorList>
    </citation>
    <scope>NUCLEOTIDE SEQUENCE [LARGE SCALE GENOMIC DNA]</scope>
    <source>
        <strain evidence="5 6">K02</strain>
    </source>
</reference>
<dbReference type="Gene3D" id="1.10.10.60">
    <property type="entry name" value="Homeodomain-like"/>
    <property type="match status" value="2"/>
</dbReference>
<keyword evidence="2" id="KW-0238">DNA-binding</keyword>
<dbReference type="PROSITE" id="PS00041">
    <property type="entry name" value="HTH_ARAC_FAMILY_1"/>
    <property type="match status" value="1"/>
</dbReference>
<evidence type="ECO:0000256" key="2">
    <source>
        <dbReference type="ARBA" id="ARBA00023125"/>
    </source>
</evidence>
<sequence length="410" mass="47423">MSIVSLTDLAYIGSLLHESFSIPVFFMNRSGRIEFDFTGNLQASPLHGSMERMLSPLLHTSDSPDFPVLRTSDYFENFCSILIEEGGLFQGVLLLGPVVYSQIPDLLIMGLVNDYRMRAKQEEIAEYYRVLPIMPSSQFVQASCHAYYMIYRKQLDPTHILRMNRTMEQLPLQAETSVQNLSERRLYAEFHRDRAFEKQIWECIQKGQADRLRILWQSPAQTEGVGVLSKKSQVRNQKNLAISSITLATRYAMDGGLPPETAYTLSDLYIQMLEELTTAKDVDDLLARALYDFADRVNRNKTQSYTKPVKQCINYMFNHVYEEVPLSTLAELTGLHAKYISTLFKKEVGVTFTDYFQQLRIEEAKSLMRYSERTITDICVLLNFYDQSYFTKVFKKQTGRTPKQYIREST</sequence>
<dbReference type="EMBL" id="CP003422">
    <property type="protein sequence ID" value="AFH61114.1"/>
    <property type="molecule type" value="Genomic_DNA"/>
</dbReference>
<dbReference type="InterPro" id="IPR018060">
    <property type="entry name" value="HTH_AraC"/>
</dbReference>
<dbReference type="AlphaFoldDB" id="I0BFG7"/>
<evidence type="ECO:0000313" key="6">
    <source>
        <dbReference type="Proteomes" id="UP000007392"/>
    </source>
</evidence>
<keyword evidence="3" id="KW-0804">Transcription</keyword>
<proteinExistence type="predicted"/>
<dbReference type="Proteomes" id="UP000007392">
    <property type="component" value="Chromosome"/>
</dbReference>
<dbReference type="Pfam" id="PF12833">
    <property type="entry name" value="HTH_18"/>
    <property type="match status" value="1"/>
</dbReference>
<evidence type="ECO:0000259" key="4">
    <source>
        <dbReference type="PROSITE" id="PS01124"/>
    </source>
</evidence>
<dbReference type="HOGENOM" id="CLU_036605_6_1_9"/>
<feature type="domain" description="HTH araC/xylS-type" evidence="4">
    <location>
        <begin position="310"/>
        <end position="408"/>
    </location>
</feature>
<organism evidence="5 6">
    <name type="scientific">Paenibacillus mucilaginosus K02</name>
    <dbReference type="NCBI Taxonomy" id="997761"/>
    <lineage>
        <taxon>Bacteria</taxon>
        <taxon>Bacillati</taxon>
        <taxon>Bacillota</taxon>
        <taxon>Bacilli</taxon>
        <taxon>Bacillales</taxon>
        <taxon>Paenibacillaceae</taxon>
        <taxon>Paenibacillus</taxon>
    </lineage>
</organism>
<dbReference type="PROSITE" id="PS01124">
    <property type="entry name" value="HTH_ARAC_FAMILY_2"/>
    <property type="match status" value="1"/>
</dbReference>
<dbReference type="InterPro" id="IPR009057">
    <property type="entry name" value="Homeodomain-like_sf"/>
</dbReference>
<dbReference type="SUPFAM" id="SSF46689">
    <property type="entry name" value="Homeodomain-like"/>
    <property type="match status" value="2"/>
</dbReference>
<dbReference type="SMART" id="SM00342">
    <property type="entry name" value="HTH_ARAC"/>
    <property type="match status" value="1"/>
</dbReference>
<dbReference type="GO" id="GO:0003700">
    <property type="term" value="F:DNA-binding transcription factor activity"/>
    <property type="evidence" value="ECO:0007669"/>
    <property type="project" value="InterPro"/>
</dbReference>
<protein>
    <recommendedName>
        <fullName evidence="4">HTH araC/xylS-type domain-containing protein</fullName>
    </recommendedName>
</protein>
<dbReference type="InterPro" id="IPR018062">
    <property type="entry name" value="HTH_AraC-typ_CS"/>
</dbReference>
<evidence type="ECO:0000313" key="5">
    <source>
        <dbReference type="EMBL" id="AFH61114.1"/>
    </source>
</evidence>
<name>I0BFG7_9BACL</name>
<dbReference type="PATRIC" id="fig|997761.3.peg.2000"/>
<evidence type="ECO:0000256" key="1">
    <source>
        <dbReference type="ARBA" id="ARBA00023015"/>
    </source>
</evidence>
<dbReference type="KEGG" id="pmw:B2K_10320"/>
<keyword evidence="1" id="KW-0805">Transcription regulation</keyword>
<accession>I0BFG7</accession>